<comment type="subcellular location">
    <subcellularLocation>
        <location evidence="1">Membrane</location>
        <topology evidence="1">Multi-pass membrane protein</topology>
    </subcellularLocation>
</comment>
<keyword evidence="3 6" id="KW-1133">Transmembrane helix</keyword>
<dbReference type="Pfam" id="PF22614">
    <property type="entry name" value="Slo-like_RCK"/>
    <property type="match status" value="1"/>
</dbReference>
<reference evidence="9" key="1">
    <citation type="submission" date="2017-09" db="EMBL/GenBank/DDBJ databases">
        <authorList>
            <person name="Varghese N."/>
            <person name="Submissions S."/>
        </authorList>
    </citation>
    <scope>NUCLEOTIDE SEQUENCE [LARGE SCALE GENOMIC DNA]</scope>
    <source>
        <strain evidence="9">DSM 15103</strain>
    </source>
</reference>
<dbReference type="InterPro" id="IPR005821">
    <property type="entry name" value="Ion_trans_dom"/>
</dbReference>
<evidence type="ECO:0000256" key="6">
    <source>
        <dbReference type="SAM" id="Phobius"/>
    </source>
</evidence>
<gene>
    <name evidence="8" type="ORF">SAMN06265182_0358</name>
</gene>
<keyword evidence="4 6" id="KW-0472">Membrane</keyword>
<dbReference type="PROSITE" id="PS51201">
    <property type="entry name" value="RCK_N"/>
    <property type="match status" value="1"/>
</dbReference>
<dbReference type="OrthoDB" id="9785285at2"/>
<dbReference type="SUPFAM" id="SSF81324">
    <property type="entry name" value="Voltage-gated potassium channels"/>
    <property type="match status" value="1"/>
</dbReference>
<organism evidence="8 9">
    <name type="scientific">Persephonella hydrogeniphila</name>
    <dbReference type="NCBI Taxonomy" id="198703"/>
    <lineage>
        <taxon>Bacteria</taxon>
        <taxon>Pseudomonadati</taxon>
        <taxon>Aquificota</taxon>
        <taxon>Aquificia</taxon>
        <taxon>Aquificales</taxon>
        <taxon>Hydrogenothermaceae</taxon>
        <taxon>Persephonella</taxon>
    </lineage>
</organism>
<evidence type="ECO:0000313" key="8">
    <source>
        <dbReference type="EMBL" id="SNZ03350.1"/>
    </source>
</evidence>
<feature type="transmembrane region" description="Helical" evidence="6">
    <location>
        <begin position="221"/>
        <end position="238"/>
    </location>
</feature>
<evidence type="ECO:0000313" key="9">
    <source>
        <dbReference type="Proteomes" id="UP000219036"/>
    </source>
</evidence>
<dbReference type="Proteomes" id="UP000219036">
    <property type="component" value="Unassembled WGS sequence"/>
</dbReference>
<feature type="domain" description="RCK N-terminal" evidence="7">
    <location>
        <begin position="292"/>
        <end position="424"/>
    </location>
</feature>
<evidence type="ECO:0000256" key="3">
    <source>
        <dbReference type="ARBA" id="ARBA00022989"/>
    </source>
</evidence>
<dbReference type="PRINTS" id="PR00169">
    <property type="entry name" value="KCHANNEL"/>
</dbReference>
<sequence>MDIVLKKRRNFFPKKRLKTIKIWVYNILENQNSIYNQLYNVFALFLIITSTIGVFIELLNLEIKIPPDLKLFLDDYEEIVLWFFVVEYVLRWWAISDFSHDFNRGFNKAECRSSTIKRYWCGIKEGLKPKFQWMKTPYAIIDLIAILPIIRPLRAIRILRVLRILKVVRYGTAIKSIFGALKEEAYLFGIIFTLLVLWVVTFSQVVYIVEYHYGNQEMFKSMWHAIYWGVVTISTVGFGDIHPVSDIGRLITTIMISGGVIIVATMTGAFSAALVNRLLVLKEGELKMENLEKHIVICGWNETAEEIVEQIISMRIDKEKPVVIVTNVPKKEFEIELPRDIFYKKGDFIHEHNLLEVGIDKAEHVVIVAEREEGLSERNIDARTALAAMLVKNLNPNANIYVEVLLDEDADIFTNRINIKEIIIHGQIIGKIMFSSIMNPGATTLMKALVDKEKGIQKVQVGDIGKFETFGSLLNFARQHSYLPIAIERNGENIVNPPDSFKLEDTDYVFLIPSGVEQ</sequence>
<dbReference type="GO" id="GO:0005216">
    <property type="term" value="F:monoatomic ion channel activity"/>
    <property type="evidence" value="ECO:0007669"/>
    <property type="project" value="InterPro"/>
</dbReference>
<dbReference type="GO" id="GO:0006813">
    <property type="term" value="P:potassium ion transport"/>
    <property type="evidence" value="ECO:0007669"/>
    <property type="project" value="InterPro"/>
</dbReference>
<dbReference type="PANTHER" id="PTHR43833">
    <property type="entry name" value="POTASSIUM CHANNEL PROTEIN 2-RELATED-RELATED"/>
    <property type="match status" value="1"/>
</dbReference>
<dbReference type="GO" id="GO:0016020">
    <property type="term" value="C:membrane"/>
    <property type="evidence" value="ECO:0007669"/>
    <property type="project" value="UniProtKB-SubCell"/>
</dbReference>
<evidence type="ECO:0000256" key="2">
    <source>
        <dbReference type="ARBA" id="ARBA00022692"/>
    </source>
</evidence>
<evidence type="ECO:0000259" key="7">
    <source>
        <dbReference type="PROSITE" id="PS51201"/>
    </source>
</evidence>
<dbReference type="PANTHER" id="PTHR43833:SF9">
    <property type="entry name" value="POTASSIUM CHANNEL PROTEIN YUGO-RELATED"/>
    <property type="match status" value="1"/>
</dbReference>
<feature type="transmembrane region" description="Helical" evidence="6">
    <location>
        <begin position="38"/>
        <end position="59"/>
    </location>
</feature>
<feature type="transmembrane region" description="Helical" evidence="6">
    <location>
        <begin position="185"/>
        <end position="209"/>
    </location>
</feature>
<proteinExistence type="predicted"/>
<dbReference type="SUPFAM" id="SSF51735">
    <property type="entry name" value="NAD(P)-binding Rossmann-fold domains"/>
    <property type="match status" value="1"/>
</dbReference>
<dbReference type="RefSeq" id="WP_096999547.1">
    <property type="nucleotide sequence ID" value="NZ_OBEI01000001.1"/>
</dbReference>
<feature type="transmembrane region" description="Helical" evidence="6">
    <location>
        <begin position="79"/>
        <end position="95"/>
    </location>
</feature>
<evidence type="ECO:0000256" key="4">
    <source>
        <dbReference type="ARBA" id="ARBA00023136"/>
    </source>
</evidence>
<dbReference type="AlphaFoldDB" id="A0A285N1N6"/>
<keyword evidence="9" id="KW-1185">Reference proteome</keyword>
<keyword evidence="2 6" id="KW-0812">Transmembrane</keyword>
<dbReference type="Pfam" id="PF00520">
    <property type="entry name" value="Ion_trans"/>
    <property type="match status" value="1"/>
</dbReference>
<accession>A0A285N1N6</accession>
<dbReference type="Gene3D" id="3.40.50.720">
    <property type="entry name" value="NAD(P)-binding Rossmann-like Domain"/>
    <property type="match status" value="1"/>
</dbReference>
<dbReference type="Gene3D" id="1.10.287.70">
    <property type="match status" value="1"/>
</dbReference>
<feature type="transmembrane region" description="Helical" evidence="6">
    <location>
        <begin position="250"/>
        <end position="275"/>
    </location>
</feature>
<dbReference type="InterPro" id="IPR036291">
    <property type="entry name" value="NAD(P)-bd_dom_sf"/>
</dbReference>
<keyword evidence="8" id="KW-0813">Transport</keyword>
<keyword evidence="8" id="KW-0406">Ion transport</keyword>
<dbReference type="InterPro" id="IPR050721">
    <property type="entry name" value="Trk_Ktr_HKT_K-transport"/>
</dbReference>
<name>A0A285N1N6_9AQUI</name>
<dbReference type="EMBL" id="OBEI01000001">
    <property type="protein sequence ID" value="SNZ03350.1"/>
    <property type="molecule type" value="Genomic_DNA"/>
</dbReference>
<protein>
    <recommendedName>
        <fullName evidence="5">BK channel</fullName>
    </recommendedName>
</protein>
<dbReference type="InterPro" id="IPR003148">
    <property type="entry name" value="RCK_N"/>
</dbReference>
<evidence type="ECO:0000256" key="1">
    <source>
        <dbReference type="ARBA" id="ARBA00004141"/>
    </source>
</evidence>
<keyword evidence="8" id="KW-0407">Ion channel</keyword>
<evidence type="ECO:0000256" key="5">
    <source>
        <dbReference type="ARBA" id="ARBA00029579"/>
    </source>
</evidence>